<dbReference type="OrthoDB" id="8907449at2759"/>
<dbReference type="AlphaFoldDB" id="A0A167NB57"/>
<dbReference type="EMBL" id="KV440977">
    <property type="protein sequence ID" value="OAD75560.1"/>
    <property type="molecule type" value="Genomic_DNA"/>
</dbReference>
<gene>
    <name evidence="2" type="ORF">PHYBLDRAFT_166794</name>
</gene>
<feature type="transmembrane region" description="Helical" evidence="1">
    <location>
        <begin position="12"/>
        <end position="31"/>
    </location>
</feature>
<organism evidence="2 3">
    <name type="scientific">Phycomyces blakesleeanus (strain ATCC 8743b / DSM 1359 / FGSC 10004 / NBRC 33097 / NRRL 1555)</name>
    <dbReference type="NCBI Taxonomy" id="763407"/>
    <lineage>
        <taxon>Eukaryota</taxon>
        <taxon>Fungi</taxon>
        <taxon>Fungi incertae sedis</taxon>
        <taxon>Mucoromycota</taxon>
        <taxon>Mucoromycotina</taxon>
        <taxon>Mucoromycetes</taxon>
        <taxon>Mucorales</taxon>
        <taxon>Phycomycetaceae</taxon>
        <taxon>Phycomyces</taxon>
    </lineage>
</organism>
<evidence type="ECO:0000313" key="3">
    <source>
        <dbReference type="Proteomes" id="UP000077315"/>
    </source>
</evidence>
<keyword evidence="1" id="KW-1133">Transmembrane helix</keyword>
<dbReference type="InParanoid" id="A0A167NB57"/>
<keyword evidence="1" id="KW-0472">Membrane</keyword>
<evidence type="ECO:0008006" key="4">
    <source>
        <dbReference type="Google" id="ProtNLM"/>
    </source>
</evidence>
<evidence type="ECO:0000313" key="2">
    <source>
        <dbReference type="EMBL" id="OAD75560.1"/>
    </source>
</evidence>
<protein>
    <recommendedName>
        <fullName evidence="4">Reverse transcriptase zinc-binding domain-containing protein</fullName>
    </recommendedName>
</protein>
<reference evidence="3" key="1">
    <citation type="submission" date="2015-06" db="EMBL/GenBank/DDBJ databases">
        <title>Expansion of signal transduction pathways in fungi by whole-genome duplication.</title>
        <authorList>
            <consortium name="DOE Joint Genome Institute"/>
            <person name="Corrochano L.M."/>
            <person name="Kuo A."/>
            <person name="Marcet-Houben M."/>
            <person name="Polaino S."/>
            <person name="Salamov A."/>
            <person name="Villalobos J.M."/>
            <person name="Alvarez M.I."/>
            <person name="Avalos J."/>
            <person name="Benito E.P."/>
            <person name="Benoit I."/>
            <person name="Burger G."/>
            <person name="Camino L.P."/>
            <person name="Canovas D."/>
            <person name="Cerda-Olmedo E."/>
            <person name="Cheng J.-F."/>
            <person name="Dominguez A."/>
            <person name="Elias M."/>
            <person name="Eslava A.P."/>
            <person name="Glaser F."/>
            <person name="Grimwood J."/>
            <person name="Gutierrez G."/>
            <person name="Heitman J."/>
            <person name="Henrissat B."/>
            <person name="Iturriaga E.A."/>
            <person name="Lang B.F."/>
            <person name="Lavin J.L."/>
            <person name="Lee S."/>
            <person name="Li W."/>
            <person name="Lindquist E."/>
            <person name="Lopez-Garcia S."/>
            <person name="Luque E.M."/>
            <person name="Marcos A.T."/>
            <person name="Martin J."/>
            <person name="McCluskey K."/>
            <person name="Medina H.R."/>
            <person name="Miralles-Duran A."/>
            <person name="Miyazaki A."/>
            <person name="Munoz-Torres E."/>
            <person name="Oguiza J.A."/>
            <person name="Ohm R."/>
            <person name="Olmedo M."/>
            <person name="Orejas M."/>
            <person name="Ortiz-Castellanos L."/>
            <person name="Pisabarro A.G."/>
            <person name="Rodriguez-Romero J."/>
            <person name="Ruiz-Herrera J."/>
            <person name="Ruiz-Vazquez R."/>
            <person name="Sanz C."/>
            <person name="Schackwitz W."/>
            <person name="Schmutz J."/>
            <person name="Shahriari M."/>
            <person name="Shelest E."/>
            <person name="Silva-Franco F."/>
            <person name="Soanes D."/>
            <person name="Syed K."/>
            <person name="Tagua V.G."/>
            <person name="Talbot N.J."/>
            <person name="Thon M."/>
            <person name="De vries R.P."/>
            <person name="Wiebenga A."/>
            <person name="Yadav J.S."/>
            <person name="Braun E.L."/>
            <person name="Baker S."/>
            <person name="Garre V."/>
            <person name="Horwitz B."/>
            <person name="Torres-Martinez S."/>
            <person name="Idnurm A."/>
            <person name="Herrera-Estrella A."/>
            <person name="Gabaldon T."/>
            <person name="Grigoriev I.V."/>
        </authorList>
    </citation>
    <scope>NUCLEOTIDE SEQUENCE [LARGE SCALE GENOMIC DNA]</scope>
    <source>
        <strain evidence="3">NRRL 1555(-)</strain>
    </source>
</reference>
<dbReference type="Proteomes" id="UP000077315">
    <property type="component" value="Unassembled WGS sequence"/>
</dbReference>
<name>A0A167NB57_PHYB8</name>
<proteinExistence type="predicted"/>
<accession>A0A167NB57</accession>
<dbReference type="RefSeq" id="XP_018293600.1">
    <property type="nucleotide sequence ID" value="XM_018435488.1"/>
</dbReference>
<dbReference type="GeneID" id="28996394"/>
<dbReference type="VEuPathDB" id="FungiDB:PHYBLDRAFT_166794"/>
<keyword evidence="1" id="KW-0812">Transmembrane</keyword>
<sequence>MNKDNLYTVSKCFYTSLLSNILFFYCFVSEIPQLQYIQDNLIDCITEEGEQPLPTFSCGIQMSSIDYIFASPELANLKHKSSVDYINPSWFDHFLVSTTLSLVGSRTGKGIWHANLRLGLSAHFCQSLSATLQDLLSSLHNIPSSQDQWEKLIQKIEQLCHIHSQCSLSVRGRAMVLNSLILSKIWHVLRVTPVLASFFDKLRPCIGQFLRRGMFPMISFFKMCCPRLTGGLGILEPQLQQKALQMRWLQPILDQQLTQSFVSAFNTLLTTIDAIPQDYSTITPTPATCLDLPILDVIQFSDQSICLIKVSSERLGSRYIVAKLFHNLQNAQINLLSFFWCTTLPPLKHPEFIPTLRPELVIVSPFVTALCTGCWHLKDFHTTHFCKVCQINPPLSNHGSTLTPTQWKEIWDFPIHYSVQNIWYRALHQSLSCSSHLHRIAPTTFPSLMCILCSNGIDSIEHFLYLCPLK</sequence>
<keyword evidence="3" id="KW-1185">Reference proteome</keyword>
<evidence type="ECO:0000256" key="1">
    <source>
        <dbReference type="SAM" id="Phobius"/>
    </source>
</evidence>